<keyword evidence="5 10" id="KW-1133">Transmembrane helix</keyword>
<dbReference type="Pfam" id="PF00057">
    <property type="entry name" value="Ldl_recept_a"/>
    <property type="match status" value="1"/>
</dbReference>
<evidence type="ECO:0000256" key="7">
    <source>
        <dbReference type="ARBA" id="ARBA00023157"/>
    </source>
</evidence>
<proteinExistence type="predicted"/>
<dbReference type="InterPro" id="IPR000742">
    <property type="entry name" value="EGF"/>
</dbReference>
<evidence type="ECO:0000313" key="14">
    <source>
        <dbReference type="EMBL" id="CAF1404918.1"/>
    </source>
</evidence>
<dbReference type="Pfam" id="PF00008">
    <property type="entry name" value="EGF"/>
    <property type="match status" value="1"/>
</dbReference>
<dbReference type="SMART" id="SM00181">
    <property type="entry name" value="EGF"/>
    <property type="match status" value="3"/>
</dbReference>
<dbReference type="SUPFAM" id="SSF57196">
    <property type="entry name" value="EGF/Laminin"/>
    <property type="match status" value="1"/>
</dbReference>
<dbReference type="InterPro" id="IPR002172">
    <property type="entry name" value="LDrepeatLR_classA_rpt"/>
</dbReference>
<keyword evidence="4" id="KW-0677">Repeat</keyword>
<dbReference type="InterPro" id="IPR036055">
    <property type="entry name" value="LDL_receptor-like_sf"/>
</dbReference>
<reference evidence="14" key="1">
    <citation type="submission" date="2021-02" db="EMBL/GenBank/DDBJ databases">
        <authorList>
            <person name="Nowell W R."/>
        </authorList>
    </citation>
    <scope>NUCLEOTIDE SEQUENCE</scope>
</reference>
<evidence type="ECO:0000256" key="6">
    <source>
        <dbReference type="ARBA" id="ARBA00023136"/>
    </source>
</evidence>
<feature type="domain" description="G-protein coupled receptors family 1 profile" evidence="13">
    <location>
        <begin position="1297"/>
        <end position="1559"/>
    </location>
</feature>
<dbReference type="GO" id="GO:0016192">
    <property type="term" value="P:vesicle-mediated transport"/>
    <property type="evidence" value="ECO:0007669"/>
    <property type="project" value="UniProtKB-ARBA"/>
</dbReference>
<evidence type="ECO:0000259" key="13">
    <source>
        <dbReference type="PROSITE" id="PS50262"/>
    </source>
</evidence>
<dbReference type="PANTHER" id="PTHR24270">
    <property type="entry name" value="LOW-DENSITY LIPOPROTEIN RECEPTOR-RELATED"/>
    <property type="match status" value="1"/>
</dbReference>
<keyword evidence="3 10" id="KW-0812">Transmembrane</keyword>
<feature type="transmembrane region" description="Helical" evidence="10">
    <location>
        <begin position="1279"/>
        <end position="1306"/>
    </location>
</feature>
<dbReference type="Proteomes" id="UP000663845">
    <property type="component" value="Unassembled WGS sequence"/>
</dbReference>
<dbReference type="PROSITE" id="PS01186">
    <property type="entry name" value="EGF_2"/>
    <property type="match status" value="2"/>
</dbReference>
<feature type="disulfide bond" evidence="9">
    <location>
        <begin position="597"/>
        <end position="612"/>
    </location>
</feature>
<evidence type="ECO:0000259" key="12">
    <source>
        <dbReference type="PROSITE" id="PS50026"/>
    </source>
</evidence>
<evidence type="ECO:0000256" key="9">
    <source>
        <dbReference type="PROSITE-ProRule" id="PRU00124"/>
    </source>
</evidence>
<dbReference type="Gene3D" id="2.10.25.10">
    <property type="entry name" value="Laminin"/>
    <property type="match status" value="1"/>
</dbReference>
<dbReference type="SUPFAM" id="SSF57424">
    <property type="entry name" value="LDL receptor-like module"/>
    <property type="match status" value="2"/>
</dbReference>
<keyword evidence="8" id="KW-0245">EGF-like domain</keyword>
<dbReference type="PROSITE" id="PS00022">
    <property type="entry name" value="EGF_1"/>
    <property type="match status" value="3"/>
</dbReference>
<dbReference type="SMART" id="SM00192">
    <property type="entry name" value="LDLa"/>
    <property type="match status" value="5"/>
</dbReference>
<feature type="domain" description="EGF-like" evidence="12">
    <location>
        <begin position="1007"/>
        <end position="1052"/>
    </location>
</feature>
<evidence type="ECO:0000256" key="5">
    <source>
        <dbReference type="ARBA" id="ARBA00022989"/>
    </source>
</evidence>
<protein>
    <submittedName>
        <fullName evidence="14">Uncharacterized protein</fullName>
    </submittedName>
</protein>
<evidence type="ECO:0000256" key="3">
    <source>
        <dbReference type="ARBA" id="ARBA00022692"/>
    </source>
</evidence>
<feature type="signal peptide" evidence="11">
    <location>
        <begin position="1"/>
        <end position="18"/>
    </location>
</feature>
<evidence type="ECO:0000256" key="8">
    <source>
        <dbReference type="PROSITE-ProRule" id="PRU00076"/>
    </source>
</evidence>
<comment type="subcellular location">
    <subcellularLocation>
        <location evidence="2">Endomembrane system</location>
    </subcellularLocation>
    <subcellularLocation>
        <location evidence="1">Membrane</location>
        <topology evidence="1">Single-pass membrane protein</topology>
    </subcellularLocation>
</comment>
<dbReference type="Gene3D" id="1.20.1070.10">
    <property type="entry name" value="Rhodopsin 7-helix transmembrane proteins"/>
    <property type="match status" value="1"/>
</dbReference>
<dbReference type="SUPFAM" id="SSF81321">
    <property type="entry name" value="Family A G protein-coupled receptor-like"/>
    <property type="match status" value="1"/>
</dbReference>
<dbReference type="PROSITE" id="PS01209">
    <property type="entry name" value="LDLRA_1"/>
    <property type="match status" value="1"/>
</dbReference>
<evidence type="ECO:0000256" key="11">
    <source>
        <dbReference type="SAM" id="SignalP"/>
    </source>
</evidence>
<gene>
    <name evidence="14" type="ORF">JYZ213_LOCUS37996</name>
</gene>
<accession>A0A815LE84</accession>
<keyword evidence="11" id="KW-0732">Signal</keyword>
<feature type="disulfide bond" evidence="9">
    <location>
        <begin position="221"/>
        <end position="233"/>
    </location>
</feature>
<dbReference type="GO" id="GO:0012505">
    <property type="term" value="C:endomembrane system"/>
    <property type="evidence" value="ECO:0007669"/>
    <property type="project" value="UniProtKB-SubCell"/>
</dbReference>
<dbReference type="InterPro" id="IPR000276">
    <property type="entry name" value="GPCR_Rhodpsn"/>
</dbReference>
<name>A0A815LE84_9BILA</name>
<feature type="transmembrane region" description="Helical" evidence="10">
    <location>
        <begin position="1318"/>
        <end position="1342"/>
    </location>
</feature>
<dbReference type="Gene3D" id="4.10.400.10">
    <property type="entry name" value="Low-density Lipoprotein Receptor"/>
    <property type="match status" value="2"/>
</dbReference>
<dbReference type="EMBL" id="CAJNOG010001068">
    <property type="protein sequence ID" value="CAF1404918.1"/>
    <property type="molecule type" value="Genomic_DNA"/>
</dbReference>
<evidence type="ECO:0000256" key="1">
    <source>
        <dbReference type="ARBA" id="ARBA00004167"/>
    </source>
</evidence>
<dbReference type="PRINTS" id="PR00261">
    <property type="entry name" value="LDLRECEPTOR"/>
</dbReference>
<evidence type="ECO:0000256" key="10">
    <source>
        <dbReference type="SAM" id="Phobius"/>
    </source>
</evidence>
<dbReference type="PROSITE" id="PS50026">
    <property type="entry name" value="EGF_3"/>
    <property type="match status" value="2"/>
</dbReference>
<evidence type="ECO:0000313" key="15">
    <source>
        <dbReference type="Proteomes" id="UP000663845"/>
    </source>
</evidence>
<feature type="disulfide bond" evidence="9">
    <location>
        <begin position="198"/>
        <end position="213"/>
    </location>
</feature>
<feature type="transmembrane region" description="Helical" evidence="10">
    <location>
        <begin position="1508"/>
        <end position="1527"/>
    </location>
</feature>
<dbReference type="InterPro" id="IPR050685">
    <property type="entry name" value="LDLR"/>
</dbReference>
<keyword evidence="7 8" id="KW-1015">Disulfide bond</keyword>
<evidence type="ECO:0000256" key="4">
    <source>
        <dbReference type="ARBA" id="ARBA00022737"/>
    </source>
</evidence>
<comment type="caution">
    <text evidence="14">The sequence shown here is derived from an EMBL/GenBank/DDBJ whole genome shotgun (WGS) entry which is preliminary data.</text>
</comment>
<feature type="disulfide bond" evidence="8">
    <location>
        <begin position="959"/>
        <end position="968"/>
    </location>
</feature>
<feature type="disulfide bond" evidence="8">
    <location>
        <begin position="934"/>
        <end position="944"/>
    </location>
</feature>
<organism evidence="14 15">
    <name type="scientific">Adineta steineri</name>
    <dbReference type="NCBI Taxonomy" id="433720"/>
    <lineage>
        <taxon>Eukaryota</taxon>
        <taxon>Metazoa</taxon>
        <taxon>Spiralia</taxon>
        <taxon>Gnathifera</taxon>
        <taxon>Rotifera</taxon>
        <taxon>Eurotatoria</taxon>
        <taxon>Bdelloidea</taxon>
        <taxon>Adinetida</taxon>
        <taxon>Adinetidae</taxon>
        <taxon>Adineta</taxon>
    </lineage>
</organism>
<keyword evidence="6 10" id="KW-0472">Membrane</keyword>
<dbReference type="GO" id="GO:0005886">
    <property type="term" value="C:plasma membrane"/>
    <property type="evidence" value="ECO:0007669"/>
    <property type="project" value="TreeGrafter"/>
</dbReference>
<dbReference type="GO" id="GO:0004930">
    <property type="term" value="F:G protein-coupled receptor activity"/>
    <property type="evidence" value="ECO:0007669"/>
    <property type="project" value="InterPro"/>
</dbReference>
<feature type="transmembrane region" description="Helical" evidence="10">
    <location>
        <begin position="1457"/>
        <end position="1480"/>
    </location>
</feature>
<dbReference type="PROSITE" id="PS50262">
    <property type="entry name" value="G_PROTEIN_RECEP_F1_2"/>
    <property type="match status" value="1"/>
</dbReference>
<dbReference type="Pfam" id="PF00001">
    <property type="entry name" value="7tm_1"/>
    <property type="match status" value="1"/>
</dbReference>
<dbReference type="InterPro" id="IPR023415">
    <property type="entry name" value="LDLR_class-A_CS"/>
</dbReference>
<comment type="caution">
    <text evidence="8">Lacks conserved residue(s) required for the propagation of feature annotation.</text>
</comment>
<dbReference type="InterPro" id="IPR017452">
    <property type="entry name" value="GPCR_Rhodpsn_7TM"/>
</dbReference>
<dbReference type="CDD" id="cd00054">
    <property type="entry name" value="EGF_CA"/>
    <property type="match status" value="1"/>
</dbReference>
<sequence length="1589" mass="186041">MLFMNYLLYFILFYEINGLPQLNLDLTHWTNNTESNSSLQHDCLHVAAWIENEETDPYQIISYCMNEWPSKWNIKKNNQDQYFTFAELYQLNITSEQLHLWSTPLDIIEYYELYLNQRLISNTSVVMAINGFYNCTPPRFGPLCQYSLEIYQSDHLTLNEMIHDYYLHEYQPTTLTCYIHLECDRGSISLCLDWSEICDGIVDCRNGIDEKYCWQLNINQCEDNEYRCQNEQCIQKTFVNDGSNVFDCLDQSDEKFSNPHIFIDMNSEPTFSTEDVTCSDRNTNLRIKMTSSCDVQRTDLIEKLMFTDKPQNVSNDCWLAILCQWYTNILPDLICENISFDRTFTEIIDQTCPDMLYMPSSPVLFGHIYFLYTKEDMLKHNPRRPMPQPRYLCYNDQLCSGFYFNRTLLTFNNATCRRPEDFPLKFDLFGLSRGDWNTLYALPSFTQLHRCNTVNHNEPLICNTLNMYKCLNSSKCISKNLLCNGINDCDYKDDEQCSLIDHSCLNLESPNLRRCTTQDRCISTTLFDDGICDCGFNEYGICDDETDTDKYHSRNHISFSTICDGFIELIPVEIDERNETDETECEDWKCNNSYTRCDGFWNCLNGADEIDCDPSPALTCPLDHHHICVSPKTPQLMCLPLKQANDGNIDCLGATDEPQLCRTNQFSDNNVNIYCRKDEKSRCTTYNSICASPLCDETNHEFCEKIWNYSSSVLIDSDEFNTIVSDIEKFFDQRKLDMDKPRVKNFSLDRINNSIEQYATMIRLPLPITQEIIRQQQQRCHRGLLLRIWLDYEKNLTTETCLCPPSFYGNMCQYQNQRISLTLRFQTYADSRRILFAIVVLLIDDSHDRLIHSHQQFSYLYVRDCKIKFNTYLLYLTRPKDEKKNYSIHIDVYEKISLAHRRSFLIPIQFSFLPVHRLAVQLNIPRTTDTIERCVNQHCIHGQCIKYSDHRNGATFCRCNQGWSGRYCNITHHCTCSHGSLCIGILPNNRSLCVCPFNKWGSQCLFQSRICNSNENLTCLNGGKCIPTDERIVSNKKFKCICQKGFSGIRCEIIDNEINLSFHENIKLSQSIFVHFIEVFNDFAPINGSTSQMIPVNKRTATFYWAHPFNIVFAELDDKNYYLILVQNIYHQSRRINQEIQSKDRCPHINEINQTLNQYHLLRRIKYYHSLCNMFSSQLSCFYDDNHFCLCNHFGQQRIANCFEFDPEKEFDCFGQSNCQNEARCLQDRPECPQTSICACRPCFYGTLCQFSAHGFGLSLDDILGYQIQPHITITHQPFVIQFSIVLTMIITIIGLINSILSFITFNDKEICQIGCGIYLLTISVITLFTMILFVLKFWILLIAQMTYITNDLFLKIQCISIDFLLRIGINMDRWLSTCVAIERVISVIKGVNFDKNKSKKMAKFIILILFIFNISTNIHDPIHRHLIENNDNDNDNEKRVWCIITYSSTFRKYNRIINLCHFFIPFIINLISGPLIIIVTTRQRKIIRIQETYRIILKKQIQEHKHLLISSISLIILAIPHLIISFVSGCMDSVNDPWLFLIGYFISFIPSILTFPVFIMPSTSYKQHFLKTYERYKRTIRRRLHLVS</sequence>
<dbReference type="PROSITE" id="PS50068">
    <property type="entry name" value="LDLRA_2"/>
    <property type="match status" value="4"/>
</dbReference>
<feature type="transmembrane region" description="Helical" evidence="10">
    <location>
        <begin position="1539"/>
        <end position="1560"/>
    </location>
</feature>
<feature type="disulfide bond" evidence="9">
    <location>
        <begin position="585"/>
        <end position="603"/>
    </location>
</feature>
<evidence type="ECO:0000256" key="2">
    <source>
        <dbReference type="ARBA" id="ARBA00004308"/>
    </source>
</evidence>
<feature type="disulfide bond" evidence="8">
    <location>
        <begin position="1042"/>
        <end position="1051"/>
    </location>
</feature>
<dbReference type="CDD" id="cd00112">
    <property type="entry name" value="LDLa"/>
    <property type="match status" value="1"/>
</dbReference>
<feature type="chain" id="PRO_5032740158" evidence="11">
    <location>
        <begin position="19"/>
        <end position="1589"/>
    </location>
</feature>
<feature type="domain" description="EGF-like" evidence="12">
    <location>
        <begin position="930"/>
        <end position="969"/>
    </location>
</feature>